<dbReference type="VEuPathDB" id="AmoebaDB:FDP41_000759"/>
<gene>
    <name evidence="2" type="ORF">FDP41_000759</name>
</gene>
<name>A0A6A5CH75_NAEFO</name>
<dbReference type="Proteomes" id="UP000444721">
    <property type="component" value="Unassembled WGS sequence"/>
</dbReference>
<accession>A0A6A5CH75</accession>
<dbReference type="InterPro" id="IPR011990">
    <property type="entry name" value="TPR-like_helical_dom_sf"/>
</dbReference>
<evidence type="ECO:0000313" key="2">
    <source>
        <dbReference type="EMBL" id="KAF0984860.1"/>
    </source>
</evidence>
<evidence type="ECO:0000313" key="3">
    <source>
        <dbReference type="Proteomes" id="UP000444721"/>
    </source>
</evidence>
<dbReference type="AlphaFoldDB" id="A0A6A5CH75"/>
<dbReference type="EMBL" id="VFQX01000002">
    <property type="protein sequence ID" value="KAF0984860.1"/>
    <property type="molecule type" value="Genomic_DNA"/>
</dbReference>
<comment type="caution">
    <text evidence="2">The sequence shown here is derived from an EMBL/GenBank/DDBJ whole genome shotgun (WGS) entry which is preliminary data.</text>
</comment>
<dbReference type="GeneID" id="68107977"/>
<dbReference type="VEuPathDB" id="AmoebaDB:NF0108260"/>
<feature type="compositionally biased region" description="Basic and acidic residues" evidence="1">
    <location>
        <begin position="39"/>
        <end position="50"/>
    </location>
</feature>
<reference evidence="2 3" key="1">
    <citation type="journal article" date="2019" name="Sci. Rep.">
        <title>Nanopore sequencing improves the draft genome of the human pathogenic amoeba Naegleria fowleri.</title>
        <authorList>
            <person name="Liechti N."/>
            <person name="Schurch N."/>
            <person name="Bruggmann R."/>
            <person name="Wittwer M."/>
        </authorList>
    </citation>
    <scope>NUCLEOTIDE SEQUENCE [LARGE SCALE GENOMIC DNA]</scope>
    <source>
        <strain evidence="2 3">ATCC 30894</strain>
    </source>
</reference>
<dbReference type="RefSeq" id="XP_044569573.1">
    <property type="nucleotide sequence ID" value="XM_044711350.1"/>
</dbReference>
<feature type="region of interest" description="Disordered" evidence="1">
    <location>
        <begin position="39"/>
        <end position="58"/>
    </location>
</feature>
<protein>
    <submittedName>
        <fullName evidence="2">Uncharacterized protein</fullName>
    </submittedName>
</protein>
<evidence type="ECO:0000256" key="1">
    <source>
        <dbReference type="SAM" id="MobiDB-lite"/>
    </source>
</evidence>
<dbReference type="OrthoDB" id="185373at2759"/>
<dbReference type="OMA" id="YVDMYVE"/>
<proteinExistence type="predicted"/>
<sequence length="443" mass="50968">MRKFVASSNIHSSASSLFLKSVSQQQQFCFYSRVKKEQETPATKPEKEEGSVPTVPIPKPNSIEQQVKQILAFNSEGQVAEAVEGYEKLKKMTKHIDLKTLNAIVSSFAPKKLLFKWFKPYKDYVDMYVEASKFRPKERLEEAKRVFSDIYKYHNSPDAISYNALMKVQLSADDVLRVFDTFNELQASGIGQSPMYKEQLLTSMGTLLRACSMLEQVQLAEEIYFFTIQDIIKDRLGYSHEKPWSASDSVSYLTFCNTMLDVYAESRDPFAFKFFEQMVANSSSAHFSNQKIDQKTRFKRSPKLLGSLNGITFNTYAKACIFLDHRIKLVEMAERMRVEGVLQSELSKPVRLEIKHALETYTQALHKPHRGELLSEGPHDMIATDHFADLRDFLIIDIDDEDSAAWGRSVDTKDFKFMKFMKPTHDMYKIDLGDSFKGILKQQ</sequence>
<dbReference type="Gene3D" id="1.25.40.10">
    <property type="entry name" value="Tetratricopeptide repeat domain"/>
    <property type="match status" value="1"/>
</dbReference>
<keyword evidence="3" id="KW-1185">Reference proteome</keyword>
<dbReference type="VEuPathDB" id="AmoebaDB:NfTy_031680"/>
<organism evidence="2 3">
    <name type="scientific">Naegleria fowleri</name>
    <name type="common">Brain eating amoeba</name>
    <dbReference type="NCBI Taxonomy" id="5763"/>
    <lineage>
        <taxon>Eukaryota</taxon>
        <taxon>Discoba</taxon>
        <taxon>Heterolobosea</taxon>
        <taxon>Tetramitia</taxon>
        <taxon>Eutetramitia</taxon>
        <taxon>Vahlkampfiidae</taxon>
        <taxon>Naegleria</taxon>
    </lineage>
</organism>